<protein>
    <submittedName>
        <fullName evidence="1">Uncharacterized protein</fullName>
    </submittedName>
</protein>
<sequence length="169" mass="19033">MRDLLPRSWIWVPEHRRYSHPLRFIPTLSAKEFGITFRTGIGIAYVTTIQNRHSETVDRALVSQNSVPGSKFTPGAAKIRFRSVCTSTPTAVPSGRMQIFIRPGVKTAREAPIQNWHFEPVGKRSHSEISGPAPKFLSGSAVAGCRYNRIRTPLRSNGHNFSLGYRNRF</sequence>
<evidence type="ECO:0000313" key="2">
    <source>
        <dbReference type="Proteomes" id="UP000652761"/>
    </source>
</evidence>
<comment type="caution">
    <text evidence="1">The sequence shown here is derived from an EMBL/GenBank/DDBJ whole genome shotgun (WGS) entry which is preliminary data.</text>
</comment>
<reference evidence="1" key="1">
    <citation type="submission" date="2017-07" db="EMBL/GenBank/DDBJ databases">
        <title>Taro Niue Genome Assembly and Annotation.</title>
        <authorList>
            <person name="Atibalentja N."/>
            <person name="Keating K."/>
            <person name="Fields C.J."/>
        </authorList>
    </citation>
    <scope>NUCLEOTIDE SEQUENCE</scope>
    <source>
        <strain evidence="1">Niue_2</strain>
        <tissue evidence="1">Leaf</tissue>
    </source>
</reference>
<dbReference type="EMBL" id="NMUH01001241">
    <property type="protein sequence ID" value="MQL90440.1"/>
    <property type="molecule type" value="Genomic_DNA"/>
</dbReference>
<dbReference type="Proteomes" id="UP000652761">
    <property type="component" value="Unassembled WGS sequence"/>
</dbReference>
<keyword evidence="2" id="KW-1185">Reference proteome</keyword>
<proteinExistence type="predicted"/>
<gene>
    <name evidence="1" type="ORF">Taro_023022</name>
</gene>
<organism evidence="1 2">
    <name type="scientific">Colocasia esculenta</name>
    <name type="common">Wild taro</name>
    <name type="synonym">Arum esculentum</name>
    <dbReference type="NCBI Taxonomy" id="4460"/>
    <lineage>
        <taxon>Eukaryota</taxon>
        <taxon>Viridiplantae</taxon>
        <taxon>Streptophyta</taxon>
        <taxon>Embryophyta</taxon>
        <taxon>Tracheophyta</taxon>
        <taxon>Spermatophyta</taxon>
        <taxon>Magnoliopsida</taxon>
        <taxon>Liliopsida</taxon>
        <taxon>Araceae</taxon>
        <taxon>Aroideae</taxon>
        <taxon>Colocasieae</taxon>
        <taxon>Colocasia</taxon>
    </lineage>
</organism>
<name>A0A843V9N7_COLES</name>
<evidence type="ECO:0000313" key="1">
    <source>
        <dbReference type="EMBL" id="MQL90440.1"/>
    </source>
</evidence>
<dbReference type="AlphaFoldDB" id="A0A843V9N7"/>
<accession>A0A843V9N7</accession>